<dbReference type="InterPro" id="IPR038329">
    <property type="entry name" value="TSLP_sf"/>
</dbReference>
<dbReference type="GO" id="GO:0032754">
    <property type="term" value="P:positive regulation of interleukin-5 production"/>
    <property type="evidence" value="ECO:0007669"/>
    <property type="project" value="TreeGrafter"/>
</dbReference>
<dbReference type="Proteomes" id="UP000585614">
    <property type="component" value="Unassembled WGS sequence"/>
</dbReference>
<dbReference type="GO" id="GO:0061844">
    <property type="term" value="P:antimicrobial humoral immune response mediated by antimicrobial peptide"/>
    <property type="evidence" value="ECO:0007669"/>
    <property type="project" value="TreeGrafter"/>
</dbReference>
<feature type="chain" id="PRO_5029679858" evidence="1">
    <location>
        <begin position="19"/>
        <end position="152"/>
    </location>
</feature>
<dbReference type="GO" id="GO:0005576">
    <property type="term" value="C:extracellular region"/>
    <property type="evidence" value="ECO:0007669"/>
    <property type="project" value="TreeGrafter"/>
</dbReference>
<evidence type="ECO:0000256" key="1">
    <source>
        <dbReference type="SAM" id="SignalP"/>
    </source>
</evidence>
<dbReference type="PANTHER" id="PTHR38003:SF1">
    <property type="entry name" value="THYMIC STROMAL LYMPHOPOIETIN"/>
    <property type="match status" value="1"/>
</dbReference>
<dbReference type="InterPro" id="IPR029189">
    <property type="entry name" value="TSLP"/>
</dbReference>
<gene>
    <name evidence="2" type="ORF">mRhiFer1_017678</name>
</gene>
<keyword evidence="1" id="KW-0732">Signal</keyword>
<dbReference type="GO" id="GO:0032736">
    <property type="term" value="P:positive regulation of interleukin-13 production"/>
    <property type="evidence" value="ECO:0007669"/>
    <property type="project" value="TreeGrafter"/>
</dbReference>
<feature type="signal peptide" evidence="1">
    <location>
        <begin position="1"/>
        <end position="18"/>
    </location>
</feature>
<dbReference type="GO" id="GO:0001961">
    <property type="term" value="P:positive regulation of cytokine-mediated signaling pathway"/>
    <property type="evidence" value="ECO:0007669"/>
    <property type="project" value="TreeGrafter"/>
</dbReference>
<dbReference type="PANTHER" id="PTHR38003">
    <property type="entry name" value="THYMIC STROMAL LYMPHOPOIETIN"/>
    <property type="match status" value="1"/>
</dbReference>
<dbReference type="GO" id="GO:0032755">
    <property type="term" value="P:positive regulation of interleukin-6 production"/>
    <property type="evidence" value="ECO:0007669"/>
    <property type="project" value="TreeGrafter"/>
</dbReference>
<dbReference type="Pfam" id="PF15216">
    <property type="entry name" value="TSLP"/>
    <property type="match status" value="1"/>
</dbReference>
<dbReference type="AlphaFoldDB" id="A0A7J7Y6W5"/>
<dbReference type="GO" id="GO:0005139">
    <property type="term" value="F:interleukin-7 receptor binding"/>
    <property type="evidence" value="ECO:0007669"/>
    <property type="project" value="TreeGrafter"/>
</dbReference>
<dbReference type="GO" id="GO:0032722">
    <property type="term" value="P:positive regulation of chemokine production"/>
    <property type="evidence" value="ECO:0007669"/>
    <property type="project" value="TreeGrafter"/>
</dbReference>
<dbReference type="EMBL" id="JACAGC010000007">
    <property type="protein sequence ID" value="KAF6357701.1"/>
    <property type="molecule type" value="Genomic_DNA"/>
</dbReference>
<organism evidence="2 3">
    <name type="scientific">Rhinolophus ferrumequinum</name>
    <name type="common">Greater horseshoe bat</name>
    <dbReference type="NCBI Taxonomy" id="59479"/>
    <lineage>
        <taxon>Eukaryota</taxon>
        <taxon>Metazoa</taxon>
        <taxon>Chordata</taxon>
        <taxon>Craniata</taxon>
        <taxon>Vertebrata</taxon>
        <taxon>Euteleostomi</taxon>
        <taxon>Mammalia</taxon>
        <taxon>Eutheria</taxon>
        <taxon>Laurasiatheria</taxon>
        <taxon>Chiroptera</taxon>
        <taxon>Yinpterochiroptera</taxon>
        <taxon>Rhinolophoidea</taxon>
        <taxon>Rhinolophidae</taxon>
        <taxon>Rhinolophinae</taxon>
        <taxon>Rhinolophus</taxon>
    </lineage>
</organism>
<dbReference type="GO" id="GO:0005125">
    <property type="term" value="F:cytokine activity"/>
    <property type="evidence" value="ECO:0007669"/>
    <property type="project" value="InterPro"/>
</dbReference>
<reference evidence="2 3" key="1">
    <citation type="journal article" date="2020" name="Nature">
        <title>Six reference-quality genomes reveal evolution of bat adaptations.</title>
        <authorList>
            <person name="Jebb D."/>
            <person name="Huang Z."/>
            <person name="Pippel M."/>
            <person name="Hughes G.M."/>
            <person name="Lavrichenko K."/>
            <person name="Devanna P."/>
            <person name="Winkler S."/>
            <person name="Jermiin L.S."/>
            <person name="Skirmuntt E.C."/>
            <person name="Katzourakis A."/>
            <person name="Burkitt-Gray L."/>
            <person name="Ray D.A."/>
            <person name="Sullivan K.A.M."/>
            <person name="Roscito J.G."/>
            <person name="Kirilenko B.M."/>
            <person name="Davalos L.M."/>
            <person name="Corthals A.P."/>
            <person name="Power M.L."/>
            <person name="Jones G."/>
            <person name="Ransome R.D."/>
            <person name="Dechmann D.K.N."/>
            <person name="Locatelli A.G."/>
            <person name="Puechmaille S.J."/>
            <person name="Fedrigo O."/>
            <person name="Jarvis E.D."/>
            <person name="Hiller M."/>
            <person name="Vernes S.C."/>
            <person name="Myers E.W."/>
            <person name="Teeling E.C."/>
        </authorList>
    </citation>
    <scope>NUCLEOTIDE SEQUENCE [LARGE SCALE GENOMIC DNA]</scope>
    <source>
        <strain evidence="2">MRhiFer1</strain>
        <tissue evidence="2">Lung</tissue>
    </source>
</reference>
<dbReference type="FunFam" id="1.20.1250.90:FF:000001">
    <property type="entry name" value="Thymic stromal lymphopoietin"/>
    <property type="match status" value="1"/>
</dbReference>
<protein>
    <submittedName>
        <fullName evidence="2">Thymic stromal lymphopoietin</fullName>
    </submittedName>
</protein>
<dbReference type="Gene3D" id="1.20.1250.90">
    <property type="entry name" value="Thymic stromal lymphopoietin"/>
    <property type="match status" value="1"/>
</dbReference>
<evidence type="ECO:0000313" key="3">
    <source>
        <dbReference type="Proteomes" id="UP000585614"/>
    </source>
</evidence>
<comment type="caution">
    <text evidence="2">The sequence shown here is derived from an EMBL/GenBank/DDBJ whole genome shotgun (WGS) entry which is preliminary data.</text>
</comment>
<dbReference type="GO" id="GO:0032733">
    <property type="term" value="P:positive regulation of interleukin-10 production"/>
    <property type="evidence" value="ECO:0007669"/>
    <property type="project" value="TreeGrafter"/>
</dbReference>
<proteinExistence type="predicted"/>
<dbReference type="GO" id="GO:0050729">
    <property type="term" value="P:positive regulation of inflammatory response"/>
    <property type="evidence" value="ECO:0007669"/>
    <property type="project" value="TreeGrafter"/>
</dbReference>
<accession>A0A7J7Y6W5</accession>
<evidence type="ECO:0000313" key="2">
    <source>
        <dbReference type="EMBL" id="KAF6357701.1"/>
    </source>
</evidence>
<name>A0A7J7Y6W5_RHIFE</name>
<sequence>MVLFREIFIWQLLRLVLTYNFTDCDFEKIKMDYRGVILIDLNSYMIGAQSTKGNDWLFCDDQPDCLTKIEHLTFHPTHGCQSLAEEIFAMNTNATLTHRCPGYSGIQINNNTSAMEKGKEREDIKNECQKIVSKLIGLWRRFTRFNRNKNLH</sequence>